<dbReference type="InterPro" id="IPR045081">
    <property type="entry name" value="AN32"/>
</dbReference>
<dbReference type="PANTHER" id="PTHR11375">
    <property type="entry name" value="ACIDIC LEUCINE-RICH NUCLEAR PHOSPHOPROTEIN 32"/>
    <property type="match status" value="1"/>
</dbReference>
<sequence length="376" mass="41761">LMLADNQLVNGFEALAEADLQSLVRLDLSGNLISNLDVLKPLVALGNLQHLMLAENDVAEDDYSDYVFEILPQLISVDGFDRDGTEIDVDDDVTLLSGDEEGQGAEDKNGNEDEGEGEYQIDDAEQEQDDEEEEKVGYDEEAAPARQRRAEEDEEVVEEENEDEEIGSNSDSELEDRPPHVAGKGKTAGVSRRADDDDEDDDELEEEDEEEEEEDEDDDVDVQRHQRELGSDEEEEEDEEEEIGDEEDEDEDEEEEEGGEAPGLAYLLTENIQDDNDEEFEPTNEVDEGSEMESSDDEEERSQSSAAAGNNTNGHRTKRPRSPSSTTAPSEFDHSQAGGFDVDDEGDDTTNGFGMASFDGPATFDDETHEAKRPRT</sequence>
<dbReference type="PANTHER" id="PTHR11375:SF0">
    <property type="entry name" value="ACIDIC LEUCINE-RICH NUCLEAR PHOSPHOPROTEIN 32 FAMILY MEMBER A"/>
    <property type="match status" value="1"/>
</dbReference>
<dbReference type="GO" id="GO:0005634">
    <property type="term" value="C:nucleus"/>
    <property type="evidence" value="ECO:0007669"/>
    <property type="project" value="TreeGrafter"/>
</dbReference>
<dbReference type="SUPFAM" id="SSF52058">
    <property type="entry name" value="L domain-like"/>
    <property type="match status" value="1"/>
</dbReference>
<feature type="compositionally biased region" description="Acidic residues" evidence="4">
    <location>
        <begin position="112"/>
        <end position="142"/>
    </location>
</feature>
<dbReference type="EMBL" id="JAAAHW010003694">
    <property type="protein sequence ID" value="KAF9981473.1"/>
    <property type="molecule type" value="Genomic_DNA"/>
</dbReference>
<dbReference type="GO" id="GO:0042393">
    <property type="term" value="F:histone binding"/>
    <property type="evidence" value="ECO:0007669"/>
    <property type="project" value="TreeGrafter"/>
</dbReference>
<dbReference type="InterPro" id="IPR001611">
    <property type="entry name" value="Leu-rich_rpt"/>
</dbReference>
<dbReference type="PROSITE" id="PS51450">
    <property type="entry name" value="LRR"/>
    <property type="match status" value="1"/>
</dbReference>
<dbReference type="Gene3D" id="3.80.10.10">
    <property type="entry name" value="Ribonuclease Inhibitor"/>
    <property type="match status" value="1"/>
</dbReference>
<feature type="compositionally biased region" description="Acidic residues" evidence="4">
    <location>
        <begin position="95"/>
        <end position="104"/>
    </location>
</feature>
<feature type="compositionally biased region" description="Acidic residues" evidence="4">
    <location>
        <begin position="231"/>
        <end position="259"/>
    </location>
</feature>
<accession>A0A9P6SMC0</accession>
<dbReference type="Proteomes" id="UP000749646">
    <property type="component" value="Unassembled WGS sequence"/>
</dbReference>
<feature type="region of interest" description="Disordered" evidence="4">
    <location>
        <begin position="95"/>
        <end position="376"/>
    </location>
</feature>
<name>A0A9P6SMC0_9FUNG</name>
<feature type="compositionally biased region" description="Acidic residues" evidence="4">
    <location>
        <begin position="196"/>
        <end position="220"/>
    </location>
</feature>
<keyword evidence="6" id="KW-1185">Reference proteome</keyword>
<feature type="compositionally biased region" description="Basic and acidic residues" evidence="4">
    <location>
        <begin position="221"/>
        <end position="230"/>
    </location>
</feature>
<dbReference type="AlphaFoldDB" id="A0A9P6SMC0"/>
<evidence type="ECO:0000256" key="2">
    <source>
        <dbReference type="ARBA" id="ARBA00022737"/>
    </source>
</evidence>
<evidence type="ECO:0000313" key="6">
    <source>
        <dbReference type="Proteomes" id="UP000749646"/>
    </source>
</evidence>
<organism evidence="5 6">
    <name type="scientific">Modicella reniformis</name>
    <dbReference type="NCBI Taxonomy" id="1440133"/>
    <lineage>
        <taxon>Eukaryota</taxon>
        <taxon>Fungi</taxon>
        <taxon>Fungi incertae sedis</taxon>
        <taxon>Mucoromycota</taxon>
        <taxon>Mortierellomycotina</taxon>
        <taxon>Mortierellomycetes</taxon>
        <taxon>Mortierellales</taxon>
        <taxon>Mortierellaceae</taxon>
        <taxon>Modicella</taxon>
    </lineage>
</organism>
<reference evidence="5" key="1">
    <citation type="journal article" date="2020" name="Fungal Divers.">
        <title>Resolving the Mortierellaceae phylogeny through synthesis of multi-gene phylogenetics and phylogenomics.</title>
        <authorList>
            <person name="Vandepol N."/>
            <person name="Liber J."/>
            <person name="Desiro A."/>
            <person name="Na H."/>
            <person name="Kennedy M."/>
            <person name="Barry K."/>
            <person name="Grigoriev I.V."/>
            <person name="Miller A.N."/>
            <person name="O'Donnell K."/>
            <person name="Stajich J.E."/>
            <person name="Bonito G."/>
        </authorList>
    </citation>
    <scope>NUCLEOTIDE SEQUENCE</scope>
    <source>
        <strain evidence="5">MES-2147</strain>
    </source>
</reference>
<gene>
    <name evidence="5" type="ORF">BGZ65_003895</name>
</gene>
<dbReference type="OrthoDB" id="433501at2759"/>
<dbReference type="InterPro" id="IPR032675">
    <property type="entry name" value="LRR_dom_sf"/>
</dbReference>
<evidence type="ECO:0000256" key="1">
    <source>
        <dbReference type="ARBA" id="ARBA00022614"/>
    </source>
</evidence>
<protein>
    <submittedName>
        <fullName evidence="5">Uncharacterized protein</fullName>
    </submittedName>
</protein>
<keyword evidence="2" id="KW-0677">Repeat</keyword>
<feature type="compositionally biased region" description="Acidic residues" evidence="4">
    <location>
        <begin position="272"/>
        <end position="300"/>
    </location>
</feature>
<comment type="caution">
    <text evidence="5">The sequence shown here is derived from an EMBL/GenBank/DDBJ whole genome shotgun (WGS) entry which is preliminary data.</text>
</comment>
<evidence type="ECO:0000313" key="5">
    <source>
        <dbReference type="EMBL" id="KAF9981473.1"/>
    </source>
</evidence>
<evidence type="ECO:0000256" key="4">
    <source>
        <dbReference type="SAM" id="MobiDB-lite"/>
    </source>
</evidence>
<comment type="similarity">
    <text evidence="3">Belongs to the ANP32 family.</text>
</comment>
<evidence type="ECO:0000256" key="3">
    <source>
        <dbReference type="ARBA" id="ARBA00025777"/>
    </source>
</evidence>
<feature type="compositionally biased region" description="Acidic residues" evidence="4">
    <location>
        <begin position="152"/>
        <end position="166"/>
    </location>
</feature>
<proteinExistence type="inferred from homology"/>
<feature type="non-terminal residue" evidence="5">
    <location>
        <position position="1"/>
    </location>
</feature>
<keyword evidence="1" id="KW-0433">Leucine-rich repeat</keyword>